<proteinExistence type="predicted"/>
<dbReference type="GO" id="GO:0005654">
    <property type="term" value="C:nucleoplasm"/>
    <property type="evidence" value="ECO:0007669"/>
    <property type="project" value="TreeGrafter"/>
</dbReference>
<dbReference type="Proteomes" id="UP000324800">
    <property type="component" value="Unassembled WGS sequence"/>
</dbReference>
<organism evidence="2 3">
    <name type="scientific">Streblomastix strix</name>
    <dbReference type="NCBI Taxonomy" id="222440"/>
    <lineage>
        <taxon>Eukaryota</taxon>
        <taxon>Metamonada</taxon>
        <taxon>Preaxostyla</taxon>
        <taxon>Oxymonadida</taxon>
        <taxon>Streblomastigidae</taxon>
        <taxon>Streblomastix</taxon>
    </lineage>
</organism>
<evidence type="ECO:0000313" key="2">
    <source>
        <dbReference type="EMBL" id="KAA6382830.1"/>
    </source>
</evidence>
<protein>
    <submittedName>
        <fullName evidence="2">Uncharacterized protein</fullName>
    </submittedName>
</protein>
<gene>
    <name evidence="2" type="ORF">EZS28_021642</name>
</gene>
<comment type="caution">
    <text evidence="2">The sequence shown here is derived from an EMBL/GenBank/DDBJ whole genome shotgun (WGS) entry which is preliminary data.</text>
</comment>
<dbReference type="AlphaFoldDB" id="A0A5J4VK33"/>
<dbReference type="PANTHER" id="PTHR16148:SF14">
    <property type="entry name" value="MYND-TYPE DOMAIN-CONTAINING PROTEIN"/>
    <property type="match status" value="1"/>
</dbReference>
<accession>A0A5J4VK33</accession>
<dbReference type="GO" id="GO:0005730">
    <property type="term" value="C:nucleolus"/>
    <property type="evidence" value="ECO:0007669"/>
    <property type="project" value="TreeGrafter"/>
</dbReference>
<dbReference type="EMBL" id="SNRW01006567">
    <property type="protein sequence ID" value="KAA6382830.1"/>
    <property type="molecule type" value="Genomic_DNA"/>
</dbReference>
<evidence type="ECO:0000313" key="3">
    <source>
        <dbReference type="Proteomes" id="UP000324800"/>
    </source>
</evidence>
<name>A0A5J4VK33_9EUKA</name>
<evidence type="ECO:0000256" key="1">
    <source>
        <dbReference type="SAM" id="MobiDB-lite"/>
    </source>
</evidence>
<dbReference type="PANTHER" id="PTHR16148">
    <property type="entry name" value="NF-KAPPA-B-REPRESSING FACTOR-RELATED"/>
    <property type="match status" value="1"/>
</dbReference>
<sequence length="710" mass="79011">MAFQALRQAVENLENDVRSTELEIEKPSNVGMHYGPDKLVFDHQLHELAAKLGNINEKMNQTMQLKDMVPVCNRIYLLLFETLQGLSKNFESKGVQCTVPENNYIPIMQSPPHQKRAEGNGQKFPFFPSKRDTPIRQQTPASVYRTTLNPQFAFSPRPLDMNRPIDFKTTYGVYAKSSTIVPTVSNIVTDLDTPTITSLMEPNEINIAAAARNMKKKDQKVVQGKENIKIEMQSLLTRNAPGTPLLSTAMLEKIATVNAAMDLDQRKQRGNSPYHKQYQPLNSSNQAQQSYNQQSGYNMQAQSAAAVAAAVIGNGQDFQSPYLKTYLRPPTPAPLIILNSTDTTGLLFGLGGSNREISGIDRSPLLDSIMNMNSNEYELVAGQVSGTGMEQVINNYNNNINNNNNNNYIKKEYYTDGQNISNKINQQFEVAAFDIQRRKTQTLQLQQQIQQQQQRQTLSFGLGIDPGSWLGLGTEQKQLQQQYLQQQQQGKEITVILPQQQQMNGANTTSTILRSGFGSGFSFSAGGTSGLNLGLASSSSSSSSQQQQQPPITQLQQQFTTLPNSLLFPNTVTATNNNVQLGNLLRGDSTYLGSEASQSQQSNNLPTLRPMSESEFSSIPMYLRRNMNVESVNSAVNSLNQSMSNDNEFAKIGVINDGEYRLKKEEIMSLFQRATKAKPEAVLLIFVQTGRLKTKSVGQQSFYIIQKQNM</sequence>
<reference evidence="2 3" key="1">
    <citation type="submission" date="2019-03" db="EMBL/GenBank/DDBJ databases">
        <title>Single cell metagenomics reveals metabolic interactions within the superorganism composed of flagellate Streblomastix strix and complex community of Bacteroidetes bacteria on its surface.</title>
        <authorList>
            <person name="Treitli S.C."/>
            <person name="Kolisko M."/>
            <person name="Husnik F."/>
            <person name="Keeling P."/>
            <person name="Hampl V."/>
        </authorList>
    </citation>
    <scope>NUCLEOTIDE SEQUENCE [LARGE SCALE GENOMIC DNA]</scope>
    <source>
        <strain evidence="2">ST1C</strain>
    </source>
</reference>
<dbReference type="Gene3D" id="1.10.10.1890">
    <property type="entry name" value="Ska1 microtubule binding domain-like"/>
    <property type="match status" value="1"/>
</dbReference>
<feature type="region of interest" description="Disordered" evidence="1">
    <location>
        <begin position="535"/>
        <end position="554"/>
    </location>
</feature>
<feature type="region of interest" description="Disordered" evidence="1">
    <location>
        <begin position="269"/>
        <end position="290"/>
    </location>
</feature>
<dbReference type="InterPro" id="IPR042031">
    <property type="entry name" value="SKA1_MBD_sf"/>
</dbReference>